<comment type="caution">
    <text evidence="5">The sequence shown here is derived from an EMBL/GenBank/DDBJ whole genome shotgun (WGS) entry which is preliminary data.</text>
</comment>
<evidence type="ECO:0000313" key="5">
    <source>
        <dbReference type="EMBL" id="NZA39675.1"/>
    </source>
</evidence>
<dbReference type="InterPro" id="IPR036907">
    <property type="entry name" value="5'-Nucleotdase_C_sf"/>
</dbReference>
<dbReference type="InterPro" id="IPR008334">
    <property type="entry name" value="5'-Nucleotdase_C"/>
</dbReference>
<dbReference type="Gene3D" id="3.60.21.10">
    <property type="match status" value="1"/>
</dbReference>
<gene>
    <name evidence="5" type="ORF">H0N91_16445</name>
</gene>
<sequence>MKQEKTLIILTTNDLHGALVSGAGVVGADYTAALKRDYKGDLLLDAGDAIQGSALAALSKGRDVIALMNAAGYDAMAAGNHEFDYGLDTLLTDARRADFPILSANGFRDGKPVLAGEAYRGGHKINNGAYILLKRQGVSVGIFGITTPEIANGTGEAEPKEVRGIHFKSPLTTSRETIKKLKELGAEIIICLAHLGIDPGSAPENQSVGLAEALGENSGLDIIIDGHSHSVFAEKRINGILLQQSGSGAQRIGKIMIDPVTHSARGSFLEEETIKKSCKPDKKVTELADLLVKSHSAKLAPVVARVQTALWGGTVNGINEARVAETNLGDAIADAMADAAKERFKSQMTGACIFEDMPVIALHNGGGIRASLHRGQITAGDCLDVLPFGNRLYFREATPRILYQALENGVSRVRGQDPETGRIIGAGGCFPQISGMTMVYSPDRPVGERVMSVTLDSGQLLGPEDDKTPVILVIDEAKIDGGDGYTMLMHLPELGDAGILETVFRDWLTKITEEKGAVERPPSISRIQTAGVYQPKRYDACVHITQGNRPAPGKHIAGCIDGETHFQAILEKDSILHLRGLADGPHTISIDGGDEVLVNNYSGAGLAKDGIAVSVTLKKKSGCQEKNCRTRRRTARKKEGTLTQR</sequence>
<keyword evidence="2" id="KW-0547">Nucleotide-binding</keyword>
<proteinExistence type="inferred from homology"/>
<dbReference type="SUPFAM" id="SSF55816">
    <property type="entry name" value="5'-nucleotidase (syn. UDP-sugar hydrolase), C-terminal domain"/>
    <property type="match status" value="1"/>
</dbReference>
<evidence type="ECO:0000256" key="1">
    <source>
        <dbReference type="ARBA" id="ARBA00022729"/>
    </source>
</evidence>
<feature type="domain" description="5'-Nucleotidase C-terminal" evidence="4">
    <location>
        <begin position="315"/>
        <end position="488"/>
    </location>
</feature>
<evidence type="ECO:0000313" key="6">
    <source>
        <dbReference type="Proteomes" id="UP000586254"/>
    </source>
</evidence>
<dbReference type="Pfam" id="PF00149">
    <property type="entry name" value="Metallophos"/>
    <property type="match status" value="1"/>
</dbReference>
<dbReference type="SUPFAM" id="SSF56300">
    <property type="entry name" value="Metallo-dependent phosphatases"/>
    <property type="match status" value="1"/>
</dbReference>
<dbReference type="GO" id="GO:0000166">
    <property type="term" value="F:nucleotide binding"/>
    <property type="evidence" value="ECO:0007669"/>
    <property type="project" value="UniProtKB-KW"/>
</dbReference>
<evidence type="ECO:0000259" key="3">
    <source>
        <dbReference type="Pfam" id="PF00149"/>
    </source>
</evidence>
<dbReference type="InterPro" id="IPR029052">
    <property type="entry name" value="Metallo-depent_PP-like"/>
</dbReference>
<dbReference type="AlphaFoldDB" id="A0A1I5LPN9"/>
<dbReference type="RefSeq" id="WP_090413572.1">
    <property type="nucleotide sequence ID" value="NZ_CP132135.1"/>
</dbReference>
<comment type="similarity">
    <text evidence="2">Belongs to the 5'-nucleotidase family.</text>
</comment>
<keyword evidence="2" id="KW-0378">Hydrolase</keyword>
<dbReference type="InterPro" id="IPR006179">
    <property type="entry name" value="5_nucleotidase/apyrase"/>
</dbReference>
<accession>A0A1I5LPN9</accession>
<dbReference type="EMBL" id="JACCKS010000023">
    <property type="protein sequence ID" value="NZA39675.1"/>
    <property type="molecule type" value="Genomic_DNA"/>
</dbReference>
<dbReference type="Proteomes" id="UP000586254">
    <property type="component" value="Unassembled WGS sequence"/>
</dbReference>
<dbReference type="Gene3D" id="3.90.780.10">
    <property type="entry name" value="5'-Nucleotidase, C-terminal domain"/>
    <property type="match status" value="1"/>
</dbReference>
<organism evidence="5 6">
    <name type="scientific">Eubacterium callanderi</name>
    <dbReference type="NCBI Taxonomy" id="53442"/>
    <lineage>
        <taxon>Bacteria</taxon>
        <taxon>Bacillati</taxon>
        <taxon>Bacillota</taxon>
        <taxon>Clostridia</taxon>
        <taxon>Eubacteriales</taxon>
        <taxon>Eubacteriaceae</taxon>
        <taxon>Eubacterium</taxon>
    </lineage>
</organism>
<feature type="domain" description="Calcineurin-like phosphoesterase" evidence="3">
    <location>
        <begin position="9"/>
        <end position="230"/>
    </location>
</feature>
<dbReference type="InterPro" id="IPR004843">
    <property type="entry name" value="Calcineurin-like_PHP"/>
</dbReference>
<protein>
    <submittedName>
        <fullName evidence="5">5'-nucleotidase C-terminal domain-containing protein</fullName>
    </submittedName>
</protein>
<dbReference type="GO" id="GO:0016787">
    <property type="term" value="F:hydrolase activity"/>
    <property type="evidence" value="ECO:0007669"/>
    <property type="project" value="UniProtKB-KW"/>
</dbReference>
<evidence type="ECO:0000259" key="4">
    <source>
        <dbReference type="Pfam" id="PF02872"/>
    </source>
</evidence>
<evidence type="ECO:0000256" key="2">
    <source>
        <dbReference type="RuleBase" id="RU362119"/>
    </source>
</evidence>
<dbReference type="Pfam" id="PF02872">
    <property type="entry name" value="5_nucleotid_C"/>
    <property type="match status" value="1"/>
</dbReference>
<keyword evidence="1" id="KW-0732">Signal</keyword>
<name>A0A1I5LPN9_9FIRM</name>
<dbReference type="PANTHER" id="PTHR11575">
    <property type="entry name" value="5'-NUCLEOTIDASE-RELATED"/>
    <property type="match status" value="1"/>
</dbReference>
<dbReference type="PANTHER" id="PTHR11575:SF24">
    <property type="entry name" value="5'-NUCLEOTIDASE"/>
    <property type="match status" value="1"/>
</dbReference>
<dbReference type="PRINTS" id="PR01607">
    <property type="entry name" value="APYRASEFAMLY"/>
</dbReference>
<reference evidence="5 6" key="1">
    <citation type="submission" date="2020-07" db="EMBL/GenBank/DDBJ databases">
        <title>Organ Donor 1.</title>
        <authorList>
            <person name="Marsh A.J."/>
            <person name="Azcarate-Peril M.A."/>
        </authorList>
    </citation>
    <scope>NUCLEOTIDE SEQUENCE [LARGE SCALE GENOMIC DNA]</scope>
    <source>
        <strain evidence="5 6">AMC0717</strain>
    </source>
</reference>
<dbReference type="GO" id="GO:0009166">
    <property type="term" value="P:nucleotide catabolic process"/>
    <property type="evidence" value="ECO:0007669"/>
    <property type="project" value="InterPro"/>
</dbReference>